<dbReference type="Pfam" id="PF13579">
    <property type="entry name" value="Glyco_trans_4_4"/>
    <property type="match status" value="1"/>
</dbReference>
<evidence type="ECO:0000259" key="4">
    <source>
        <dbReference type="Pfam" id="PF00534"/>
    </source>
</evidence>
<organism evidence="6 7">
    <name type="scientific">Pedococcus aerophilus</name>
    <dbReference type="NCBI Taxonomy" id="436356"/>
    <lineage>
        <taxon>Bacteria</taxon>
        <taxon>Bacillati</taxon>
        <taxon>Actinomycetota</taxon>
        <taxon>Actinomycetes</taxon>
        <taxon>Micrococcales</taxon>
        <taxon>Intrasporangiaceae</taxon>
        <taxon>Pedococcus</taxon>
    </lineage>
</organism>
<gene>
    <name evidence="6" type="ORF">GCM10009867_22360</name>
</gene>
<evidence type="ECO:0000313" key="6">
    <source>
        <dbReference type="EMBL" id="GAA2736857.1"/>
    </source>
</evidence>
<sequence>MTQVPGAESGALGGNLGDDVGNDLGDVLDRTLPDASAEMVVALLRHLFTAKEYDQGLALVDQWWEAHSTNANFLKIARSLQIKRGEMTATLRTTQRLIALKQASQDATTLIEGRLRELTGQVPVLPGPAETVVPFNPHRVLHLVKESRPYLSNGFTSRSHYNFLAEREAGLDPIVVTEPGFPRSVVGDAARPQVNPDGIRHFHLDVGPADFKAMPVDRYLQLFADLALERVRFLRPAIIHVSSGRRGYETALVALAIKDRTGIPVVYEVRSFFEANWTDEVRYEASGEQFESRMRLEEECMHRADFVLTLGESMRSEIVARGIPAEKVGIIPNGVDVERFTPRERPQELADELGIGDAPTFGYVSNMDHYRESQETLIAACAALKAAGRDEHCLLVGGGPRREMLEALAESLDVADRVHFTGNVDHDRVVDYYALIDVFVVPRTRERAATHVTPLKPFEAMALGIPVVVSDLPALVELTDPPHRGWKFEPDDAGDLARVITEVFDDPAERSRRVSAATEWIHTQRQWVHNGPRYREYFEHVLGRGELPR</sequence>
<evidence type="ECO:0000259" key="5">
    <source>
        <dbReference type="Pfam" id="PF13579"/>
    </source>
</evidence>
<dbReference type="PANTHER" id="PTHR45947:SF3">
    <property type="entry name" value="SULFOQUINOVOSYL TRANSFERASE SQD2"/>
    <property type="match status" value="1"/>
</dbReference>
<evidence type="ECO:0000256" key="2">
    <source>
        <dbReference type="ARBA" id="ARBA00022676"/>
    </source>
</evidence>
<comment type="caution">
    <text evidence="6">The sequence shown here is derived from an EMBL/GenBank/DDBJ whole genome shotgun (WGS) entry which is preliminary data.</text>
</comment>
<dbReference type="InterPro" id="IPR001296">
    <property type="entry name" value="Glyco_trans_1"/>
</dbReference>
<accession>A0ABN3UPL7</accession>
<reference evidence="6 7" key="1">
    <citation type="journal article" date="2019" name="Int. J. Syst. Evol. Microbiol.">
        <title>The Global Catalogue of Microorganisms (GCM) 10K type strain sequencing project: providing services to taxonomists for standard genome sequencing and annotation.</title>
        <authorList>
            <consortium name="The Broad Institute Genomics Platform"/>
            <consortium name="The Broad Institute Genome Sequencing Center for Infectious Disease"/>
            <person name="Wu L."/>
            <person name="Ma J."/>
        </authorList>
    </citation>
    <scope>NUCLEOTIDE SEQUENCE [LARGE SCALE GENOMIC DNA]</scope>
    <source>
        <strain evidence="6 7">JCM 16378</strain>
    </source>
</reference>
<feature type="domain" description="Glycosyl transferase family 1" evidence="4">
    <location>
        <begin position="353"/>
        <end position="519"/>
    </location>
</feature>
<evidence type="ECO:0000256" key="1">
    <source>
        <dbReference type="ARBA" id="ARBA00021292"/>
    </source>
</evidence>
<dbReference type="Proteomes" id="UP001501326">
    <property type="component" value="Unassembled WGS sequence"/>
</dbReference>
<dbReference type="SUPFAM" id="SSF53756">
    <property type="entry name" value="UDP-Glycosyltransferase/glycogen phosphorylase"/>
    <property type="match status" value="1"/>
</dbReference>
<dbReference type="RefSeq" id="WP_344193156.1">
    <property type="nucleotide sequence ID" value="NZ_BAAARN010000001.1"/>
</dbReference>
<dbReference type="InterPro" id="IPR028098">
    <property type="entry name" value="Glyco_trans_4-like_N"/>
</dbReference>
<protein>
    <recommendedName>
        <fullName evidence="1">D-inositol 3-phosphate glycosyltransferase</fullName>
    </recommendedName>
</protein>
<dbReference type="EMBL" id="BAAARN010000001">
    <property type="protein sequence ID" value="GAA2736857.1"/>
    <property type="molecule type" value="Genomic_DNA"/>
</dbReference>
<evidence type="ECO:0000256" key="3">
    <source>
        <dbReference type="ARBA" id="ARBA00022679"/>
    </source>
</evidence>
<feature type="domain" description="Glycosyltransferase subfamily 4-like N-terminal" evidence="5">
    <location>
        <begin position="167"/>
        <end position="334"/>
    </location>
</feature>
<dbReference type="Gene3D" id="3.40.50.2000">
    <property type="entry name" value="Glycogen Phosphorylase B"/>
    <property type="match status" value="2"/>
</dbReference>
<evidence type="ECO:0000313" key="7">
    <source>
        <dbReference type="Proteomes" id="UP001501326"/>
    </source>
</evidence>
<proteinExistence type="predicted"/>
<name>A0ABN3UPL7_9MICO</name>
<dbReference type="InterPro" id="IPR050194">
    <property type="entry name" value="Glycosyltransferase_grp1"/>
</dbReference>
<dbReference type="Pfam" id="PF00534">
    <property type="entry name" value="Glycos_transf_1"/>
    <property type="match status" value="1"/>
</dbReference>
<keyword evidence="7" id="KW-1185">Reference proteome</keyword>
<dbReference type="CDD" id="cd03794">
    <property type="entry name" value="GT4_WbuB-like"/>
    <property type="match status" value="1"/>
</dbReference>
<keyword evidence="3" id="KW-0808">Transferase</keyword>
<dbReference type="PANTHER" id="PTHR45947">
    <property type="entry name" value="SULFOQUINOVOSYL TRANSFERASE SQD2"/>
    <property type="match status" value="1"/>
</dbReference>
<keyword evidence="2" id="KW-0328">Glycosyltransferase</keyword>